<organism evidence="1 2">
    <name type="scientific">Candidatus Endobugula sertula</name>
    <name type="common">Bugula neritina bacterial symbiont</name>
    <dbReference type="NCBI Taxonomy" id="62101"/>
    <lineage>
        <taxon>Bacteria</taxon>
        <taxon>Pseudomonadati</taxon>
        <taxon>Pseudomonadota</taxon>
        <taxon>Gammaproteobacteria</taxon>
        <taxon>Cellvibrionales</taxon>
        <taxon>Cellvibrionaceae</taxon>
        <taxon>Candidatus Endobugula</taxon>
    </lineage>
</organism>
<dbReference type="GO" id="GO:0016020">
    <property type="term" value="C:membrane"/>
    <property type="evidence" value="ECO:0007669"/>
    <property type="project" value="InterPro"/>
</dbReference>
<evidence type="ECO:0000313" key="2">
    <source>
        <dbReference type="Proteomes" id="UP000242502"/>
    </source>
</evidence>
<dbReference type="Pfam" id="PF02534">
    <property type="entry name" value="T4SS-DNA_transf"/>
    <property type="match status" value="1"/>
</dbReference>
<dbReference type="EMBL" id="MDLC01000069">
    <property type="protein sequence ID" value="ODS22538.1"/>
    <property type="molecule type" value="Genomic_DNA"/>
</dbReference>
<gene>
    <name evidence="1" type="ORF">AB835_13555</name>
</gene>
<accession>A0A1D2QLT8</accession>
<reference evidence="1 2" key="1">
    <citation type="journal article" date="2016" name="Appl. Environ. Microbiol.">
        <title>Lack of Overt Genome Reduction in the Bryostatin-Producing Bryozoan Symbiont "Candidatus Endobugula sertula".</title>
        <authorList>
            <person name="Miller I.J."/>
            <person name="Vanee N."/>
            <person name="Fong S.S."/>
            <person name="Lim-Fong G.E."/>
            <person name="Kwan J.C."/>
        </authorList>
    </citation>
    <scope>NUCLEOTIDE SEQUENCE [LARGE SCALE GENOMIC DNA]</scope>
    <source>
        <strain evidence="1">AB1-4</strain>
    </source>
</reference>
<name>A0A1D2QLT8_9GAMM</name>
<dbReference type="InterPro" id="IPR003688">
    <property type="entry name" value="TraG/VirD4"/>
</dbReference>
<sequence>MVINDPKGEVFNGTSAYLKQCGYKVIVIDPANLSHSSYFNPLEEAKSDIELEQVAEILVRAGIPSGGGKDDFWLQGAIRFASLFIKCLKNAGAEKSSPALSPLLLGMGWAISPRISVILHASGEFSLSCCSQ</sequence>
<proteinExistence type="predicted"/>
<protein>
    <submittedName>
        <fullName evidence="1">Uncharacterized protein</fullName>
    </submittedName>
</protein>
<dbReference type="STRING" id="62101.AB835_13555"/>
<dbReference type="Proteomes" id="UP000242502">
    <property type="component" value="Unassembled WGS sequence"/>
</dbReference>
<evidence type="ECO:0000313" key="1">
    <source>
        <dbReference type="EMBL" id="ODS22538.1"/>
    </source>
</evidence>
<comment type="caution">
    <text evidence="1">The sequence shown here is derived from an EMBL/GenBank/DDBJ whole genome shotgun (WGS) entry which is preliminary data.</text>
</comment>
<dbReference type="AlphaFoldDB" id="A0A1D2QLT8"/>